<evidence type="ECO:0000256" key="3">
    <source>
        <dbReference type="PROSITE-ProRule" id="PRU00333"/>
    </source>
</evidence>
<dbReference type="PROSITE" id="PS50970">
    <property type="entry name" value="HCY"/>
    <property type="match status" value="1"/>
</dbReference>
<dbReference type="InterPro" id="IPR036589">
    <property type="entry name" value="HCY_dom_sf"/>
</dbReference>
<dbReference type="GO" id="GO:0008168">
    <property type="term" value="F:methyltransferase activity"/>
    <property type="evidence" value="ECO:0007669"/>
    <property type="project" value="UniProtKB-UniRule"/>
</dbReference>
<organism evidence="5">
    <name type="scientific">Tetraselmis sp. GSL018</name>
    <dbReference type="NCBI Taxonomy" id="582737"/>
    <lineage>
        <taxon>Eukaryota</taxon>
        <taxon>Viridiplantae</taxon>
        <taxon>Chlorophyta</taxon>
        <taxon>core chlorophytes</taxon>
        <taxon>Chlorodendrophyceae</taxon>
        <taxon>Chlorodendrales</taxon>
        <taxon>Chlorodendraceae</taxon>
        <taxon>Tetraselmis</taxon>
    </lineage>
</organism>
<dbReference type="PANTHER" id="PTHR11103">
    <property type="entry name" value="SLR1189 PROTEIN"/>
    <property type="match status" value="1"/>
</dbReference>
<dbReference type="EMBL" id="GBEZ01027799">
    <property type="protein sequence ID" value="JAC59554.1"/>
    <property type="molecule type" value="Transcribed_RNA"/>
</dbReference>
<keyword evidence="3" id="KW-0479">Metal-binding</keyword>
<feature type="binding site" evidence="3">
    <location>
        <position position="209"/>
    </location>
    <ligand>
        <name>Zn(2+)</name>
        <dbReference type="ChEBI" id="CHEBI:29105"/>
    </ligand>
</feature>
<protein>
    <submittedName>
        <fullName evidence="5">Homocysteine s-methyltransferase</fullName>
    </submittedName>
</protein>
<sequence length="224" mass="23703">MYMDLLFPLLGFHKSERLTIPCSHLSPLLTQSYQVENLGELEELKTTYFKIAEALAPYVDVLLCETLSSRLEGRAAAAAASASGKPFWVSWTLRDDSSCALRSGEPLSEAVADVADVPGLESMLVNCCAPSAVSAGIEQLSKCAPPGVAIGGYANGFQVTTSQWLSGEAAVEAAGESGDFRDGIITEEAYCRHARRWVSLGATIVGGCCGIGPSHIRKISESLA</sequence>
<keyword evidence="2 3" id="KW-0808">Transferase</keyword>
<gene>
    <name evidence="5" type="ORF">TSPGSL018_31137</name>
</gene>
<dbReference type="AlphaFoldDB" id="A0A061QMB4"/>
<comment type="cofactor">
    <cofactor evidence="3">
        <name>Zn(2+)</name>
        <dbReference type="ChEBI" id="CHEBI:29105"/>
    </cofactor>
</comment>
<dbReference type="GO" id="GO:0032259">
    <property type="term" value="P:methylation"/>
    <property type="evidence" value="ECO:0007669"/>
    <property type="project" value="UniProtKB-KW"/>
</dbReference>
<dbReference type="InterPro" id="IPR003726">
    <property type="entry name" value="HCY_dom"/>
</dbReference>
<reference evidence="5" key="1">
    <citation type="submission" date="2014-05" db="EMBL/GenBank/DDBJ databases">
        <title>The transcriptome of the halophilic microalga Tetraselmis sp. GSL018 isolated from the Great Salt Lake, Utah.</title>
        <authorList>
            <person name="Jinkerson R.E."/>
            <person name="D'Adamo S."/>
            <person name="Posewitz M.C."/>
        </authorList>
    </citation>
    <scope>NUCLEOTIDE SEQUENCE</scope>
    <source>
        <strain evidence="5">GSL018</strain>
    </source>
</reference>
<dbReference type="Pfam" id="PF02574">
    <property type="entry name" value="S-methyl_trans"/>
    <property type="match status" value="1"/>
</dbReference>
<dbReference type="Gene3D" id="3.20.20.330">
    <property type="entry name" value="Homocysteine-binding-like domain"/>
    <property type="match status" value="1"/>
</dbReference>
<feature type="binding site" evidence="3">
    <location>
        <position position="127"/>
    </location>
    <ligand>
        <name>Zn(2+)</name>
        <dbReference type="ChEBI" id="CHEBI:29105"/>
    </ligand>
</feature>
<feature type="domain" description="Hcy-binding" evidence="4">
    <location>
        <begin position="1"/>
        <end position="223"/>
    </location>
</feature>
<feature type="binding site" evidence="3">
    <location>
        <position position="208"/>
    </location>
    <ligand>
        <name>Zn(2+)</name>
        <dbReference type="ChEBI" id="CHEBI:29105"/>
    </ligand>
</feature>
<keyword evidence="1 3" id="KW-0489">Methyltransferase</keyword>
<accession>A0A061QMB4</accession>
<evidence type="ECO:0000259" key="4">
    <source>
        <dbReference type="PROSITE" id="PS50970"/>
    </source>
</evidence>
<evidence type="ECO:0000313" key="5">
    <source>
        <dbReference type="EMBL" id="JAC59554.1"/>
    </source>
</evidence>
<keyword evidence="3" id="KW-0862">Zinc</keyword>
<dbReference type="SUPFAM" id="SSF82282">
    <property type="entry name" value="Homocysteine S-methyltransferase"/>
    <property type="match status" value="1"/>
</dbReference>
<proteinExistence type="predicted"/>
<name>A0A061QMB4_9CHLO</name>
<dbReference type="GO" id="GO:0046872">
    <property type="term" value="F:metal ion binding"/>
    <property type="evidence" value="ECO:0007669"/>
    <property type="project" value="UniProtKB-KW"/>
</dbReference>
<dbReference type="PANTHER" id="PTHR11103:SF18">
    <property type="entry name" value="SLR1189 PROTEIN"/>
    <property type="match status" value="1"/>
</dbReference>
<evidence type="ECO:0000256" key="2">
    <source>
        <dbReference type="ARBA" id="ARBA00022679"/>
    </source>
</evidence>
<evidence type="ECO:0000256" key="1">
    <source>
        <dbReference type="ARBA" id="ARBA00022603"/>
    </source>
</evidence>